<evidence type="ECO:0000259" key="15">
    <source>
        <dbReference type="PROSITE" id="PS51002"/>
    </source>
</evidence>
<dbReference type="Pfam" id="PF00033">
    <property type="entry name" value="Cytochrome_B"/>
    <property type="match status" value="1"/>
</dbReference>
<reference evidence="17" key="1">
    <citation type="submission" date="2016-01" db="EMBL/GenBank/DDBJ databases">
        <title>Hyper-eccentric gene structure found in the mitochondrial genome of Hemistasia phaeocysticola.</title>
        <authorList>
            <person name="Yabuki A."/>
        </authorList>
    </citation>
    <scope>NUCLEOTIDE SEQUENCE</scope>
    <source>
        <strain evidence="17">YPF1303</strain>
    </source>
</reference>
<evidence type="ECO:0000256" key="2">
    <source>
        <dbReference type="ARBA" id="ARBA00013531"/>
    </source>
</evidence>
<feature type="transmembrane region" description="Helical" evidence="14">
    <location>
        <begin position="289"/>
        <end position="308"/>
    </location>
</feature>
<dbReference type="GO" id="GO:0006122">
    <property type="term" value="P:mitochondrial electron transport, ubiquinol to cytochrome c"/>
    <property type="evidence" value="ECO:0007669"/>
    <property type="project" value="TreeGrafter"/>
</dbReference>
<keyword evidence="10 14" id="KW-1133">Transmembrane helix</keyword>
<feature type="transmembrane region" description="Helical" evidence="14">
    <location>
        <begin position="230"/>
        <end position="248"/>
    </location>
</feature>
<proteinExistence type="evidence at transcript level"/>
<evidence type="ECO:0000256" key="5">
    <source>
        <dbReference type="ARBA" id="ARBA00022660"/>
    </source>
</evidence>
<dbReference type="AlphaFoldDB" id="A0A1V1GAW8"/>
<evidence type="ECO:0000256" key="9">
    <source>
        <dbReference type="ARBA" id="ARBA00022982"/>
    </source>
</evidence>
<keyword evidence="4 14" id="KW-0349">Heme</keyword>
<feature type="domain" description="Cytochrome b/b6 C-terminal region profile" evidence="16">
    <location>
        <begin position="211"/>
        <end position="364"/>
    </location>
</feature>
<gene>
    <name evidence="17" type="primary">cob</name>
</gene>
<keyword evidence="3 14" id="KW-0813">Transport</keyword>
<keyword evidence="13 14" id="KW-0472">Membrane</keyword>
<evidence type="ECO:0000313" key="17">
    <source>
        <dbReference type="EMBL" id="BAX09245.1"/>
    </source>
</evidence>
<keyword evidence="8" id="KW-0999">Mitochondrion inner membrane</keyword>
<dbReference type="Gene3D" id="1.20.810.10">
    <property type="entry name" value="Cytochrome Bc1 Complex, Chain C"/>
    <property type="match status" value="1"/>
</dbReference>
<comment type="cofactor">
    <cofactor evidence="14">
        <name>heme b</name>
        <dbReference type="ChEBI" id="CHEBI:60344"/>
    </cofactor>
    <text evidence="14">Binds 2 heme groups non-covalently.</text>
</comment>
<feature type="transmembrane region" description="Helical" evidence="14">
    <location>
        <begin position="109"/>
        <end position="134"/>
    </location>
</feature>
<feature type="transmembrane region" description="Helical" evidence="14">
    <location>
        <begin position="328"/>
        <end position="347"/>
    </location>
</feature>
<evidence type="ECO:0000256" key="14">
    <source>
        <dbReference type="RuleBase" id="RU362117"/>
    </source>
</evidence>
<evidence type="ECO:0000256" key="12">
    <source>
        <dbReference type="ARBA" id="ARBA00023128"/>
    </source>
</evidence>
<dbReference type="GO" id="GO:0005743">
    <property type="term" value="C:mitochondrial inner membrane"/>
    <property type="evidence" value="ECO:0007669"/>
    <property type="project" value="UniProtKB-SubCell"/>
</dbReference>
<name>A0A1V1GAW8_9EUGL</name>
<evidence type="ECO:0000256" key="11">
    <source>
        <dbReference type="ARBA" id="ARBA00023004"/>
    </source>
</evidence>
<dbReference type="InterPro" id="IPR016174">
    <property type="entry name" value="Di-haem_cyt_TM"/>
</dbReference>
<feature type="domain" description="Cytochrome b/b6 N-terminal region profile" evidence="15">
    <location>
        <begin position="1"/>
        <end position="210"/>
    </location>
</feature>
<dbReference type="Pfam" id="PF00032">
    <property type="entry name" value="Cytochrom_B_C"/>
    <property type="match status" value="1"/>
</dbReference>
<organism evidence="17">
    <name type="scientific">Hemistasia phaeocysticola</name>
    <dbReference type="NCBI Taxonomy" id="1503927"/>
    <lineage>
        <taxon>Eukaryota</taxon>
        <taxon>Discoba</taxon>
        <taxon>Euglenozoa</taxon>
        <taxon>Diplonemea</taxon>
        <taxon>Hemistasiidae</taxon>
        <taxon>Hemistasia</taxon>
    </lineage>
</organism>
<feature type="transmembrane region" description="Helical" evidence="14">
    <location>
        <begin position="140"/>
        <end position="167"/>
    </location>
</feature>
<dbReference type="InterPro" id="IPR036150">
    <property type="entry name" value="Cyt_b/b6_C_sf"/>
</dbReference>
<dbReference type="InterPro" id="IPR005797">
    <property type="entry name" value="Cyt_b/b6_N"/>
</dbReference>
<dbReference type="GO" id="GO:0008121">
    <property type="term" value="F:quinol-cytochrome-c reductase activity"/>
    <property type="evidence" value="ECO:0007669"/>
    <property type="project" value="TreeGrafter"/>
</dbReference>
<evidence type="ECO:0000256" key="13">
    <source>
        <dbReference type="ARBA" id="ARBA00023136"/>
    </source>
</evidence>
<dbReference type="EMBL" id="LC114088">
    <property type="protein sequence ID" value="BAX09245.1"/>
    <property type="molecule type" value="mRNA"/>
</dbReference>
<sequence length="364" mass="40172">MHSYWSNDVMSQAFSIGSTYSTYSNLSVMGNWGVFLGMTFGLQVASGLAVVMHYQASYDNTFGVLDAMLRDGDGLWVVRGAHSTGSSFVFVFLYAHLLRAIVFGVAPRVHVMLWVSGILMILVMMGVAFCGYVLPWGLMSFWALTVITNLVSVIPLIGQDILFYIWGGYWIGSLTVQRFLCVHYLLPLLLSTGITAHLVFLHTHGSSPTGGVLGCPTDNDHFIVYYYKDVFVLVCGFCVVGCCVLVFSDTLHHSDNFLVVDPLVTPRHIVPEWYFLVWYSVLRCVSSKALGVFLLAFCVIVFLFNAMVASSTRYAHSSVDIAETSVTLWTLCVLGVLGGCMPVFPFVELSGTLSTLYLTWHSVA</sequence>
<evidence type="ECO:0000256" key="4">
    <source>
        <dbReference type="ARBA" id="ARBA00022617"/>
    </source>
</evidence>
<feature type="transmembrane region" description="Helical" evidence="14">
    <location>
        <begin position="179"/>
        <end position="200"/>
    </location>
</feature>
<dbReference type="InterPro" id="IPR027387">
    <property type="entry name" value="Cytb/b6-like_sf"/>
</dbReference>
<evidence type="ECO:0000256" key="10">
    <source>
        <dbReference type="ARBA" id="ARBA00022989"/>
    </source>
</evidence>
<keyword evidence="11 14" id="KW-0408">Iron</keyword>
<geneLocation type="mitochondrion" evidence="17"/>
<dbReference type="GO" id="GO:0016491">
    <property type="term" value="F:oxidoreductase activity"/>
    <property type="evidence" value="ECO:0007669"/>
    <property type="project" value="UniProtKB-UniRule"/>
</dbReference>
<evidence type="ECO:0000256" key="6">
    <source>
        <dbReference type="ARBA" id="ARBA00022692"/>
    </source>
</evidence>
<dbReference type="PROSITE" id="PS51003">
    <property type="entry name" value="CYTB_CTER"/>
    <property type="match status" value="1"/>
</dbReference>
<evidence type="ECO:0000256" key="3">
    <source>
        <dbReference type="ARBA" id="ARBA00022448"/>
    </source>
</evidence>
<keyword evidence="6 14" id="KW-0812">Transmembrane</keyword>
<keyword evidence="7 14" id="KW-0479">Metal-binding</keyword>
<feature type="transmembrane region" description="Helical" evidence="14">
    <location>
        <begin position="76"/>
        <end position="97"/>
    </location>
</feature>
<evidence type="ECO:0000256" key="1">
    <source>
        <dbReference type="ARBA" id="ARBA00004448"/>
    </source>
</evidence>
<protein>
    <recommendedName>
        <fullName evidence="2 14">Cytochrome b</fullName>
    </recommendedName>
</protein>
<accession>A0A1V1GAW8</accession>
<keyword evidence="9 14" id="KW-0249">Electron transport</keyword>
<evidence type="ECO:0000259" key="16">
    <source>
        <dbReference type="PROSITE" id="PS51003"/>
    </source>
</evidence>
<comment type="subcellular location">
    <subcellularLocation>
        <location evidence="1">Mitochondrion inner membrane</location>
        <topology evidence="1">Multi-pass membrane protein</topology>
    </subcellularLocation>
</comment>
<dbReference type="SUPFAM" id="SSF81648">
    <property type="entry name" value="a domain/subunit of cytochrome bc1 complex (Ubiquinol-cytochrome c reductase)"/>
    <property type="match status" value="1"/>
</dbReference>
<dbReference type="SUPFAM" id="SSF81342">
    <property type="entry name" value="Transmembrane di-heme cytochromes"/>
    <property type="match status" value="1"/>
</dbReference>
<dbReference type="PROSITE" id="PS51002">
    <property type="entry name" value="CYTB_NTER"/>
    <property type="match status" value="1"/>
</dbReference>
<dbReference type="PANTHER" id="PTHR19271">
    <property type="entry name" value="CYTOCHROME B"/>
    <property type="match status" value="1"/>
</dbReference>
<feature type="transmembrane region" description="Helical" evidence="14">
    <location>
        <begin position="32"/>
        <end position="56"/>
    </location>
</feature>
<keyword evidence="12 14" id="KW-0496">Mitochondrion</keyword>
<evidence type="ECO:0000256" key="8">
    <source>
        <dbReference type="ARBA" id="ARBA00022792"/>
    </source>
</evidence>
<keyword evidence="5 14" id="KW-0679">Respiratory chain</keyword>
<comment type="similarity">
    <text evidence="14">Belongs to the cytochrome b family.</text>
</comment>
<dbReference type="InterPro" id="IPR005798">
    <property type="entry name" value="Cyt_b/b6_C"/>
</dbReference>
<comment type="function">
    <text evidence="14">Component of the ubiquinol-cytochrome c reductase complex (complex III or cytochrome b-c1 complex) that is part of the mitochondrial respiratory chain. The b-c1 complex mediates electron transfer from ubiquinol to cytochrome c. Contributes to the generation of a proton gradient across the mitochondrial membrane that is then used for ATP synthesis.</text>
</comment>
<dbReference type="PANTHER" id="PTHR19271:SF16">
    <property type="entry name" value="CYTOCHROME B"/>
    <property type="match status" value="1"/>
</dbReference>
<evidence type="ECO:0000256" key="7">
    <source>
        <dbReference type="ARBA" id="ARBA00022723"/>
    </source>
</evidence>
<dbReference type="GO" id="GO:0046872">
    <property type="term" value="F:metal ion binding"/>
    <property type="evidence" value="ECO:0007669"/>
    <property type="project" value="UniProtKB-UniRule"/>
</dbReference>